<name>A0A4V2MBS6_9ACTN</name>
<comment type="similarity">
    <text evidence="1 4">Belongs to the acetyltransferase Eis family.</text>
</comment>
<dbReference type="SUPFAM" id="SSF55729">
    <property type="entry name" value="Acyl-CoA N-acyltransferases (Nat)"/>
    <property type="match status" value="1"/>
</dbReference>
<dbReference type="InterPro" id="IPR036527">
    <property type="entry name" value="SCP2_sterol-bd_dom_sf"/>
</dbReference>
<dbReference type="InterPro" id="IPR016181">
    <property type="entry name" value="Acyl_CoA_acyltransferase"/>
</dbReference>
<evidence type="ECO:0000256" key="3">
    <source>
        <dbReference type="ARBA" id="ARBA00023315"/>
    </source>
</evidence>
<keyword evidence="3 4" id="KW-0012">Acyltransferase</keyword>
<evidence type="ECO:0000313" key="7">
    <source>
        <dbReference type="Proteomes" id="UP000291144"/>
    </source>
</evidence>
<feature type="binding site" evidence="4">
    <location>
        <begin position="79"/>
        <end position="81"/>
    </location>
    <ligand>
        <name>acetyl-CoA</name>
        <dbReference type="ChEBI" id="CHEBI:57288"/>
    </ligand>
</feature>
<dbReference type="SUPFAM" id="SSF55718">
    <property type="entry name" value="SCP-like"/>
    <property type="match status" value="1"/>
</dbReference>
<dbReference type="GO" id="GO:0034069">
    <property type="term" value="F:aminoglycoside N-acetyltransferase activity"/>
    <property type="evidence" value="ECO:0007669"/>
    <property type="project" value="TreeGrafter"/>
</dbReference>
<feature type="domain" description="N-acetyltransferase" evidence="5">
    <location>
        <begin position="3"/>
        <end position="148"/>
    </location>
</feature>
<dbReference type="PROSITE" id="PS51186">
    <property type="entry name" value="GNAT"/>
    <property type="match status" value="1"/>
</dbReference>
<dbReference type="Gene3D" id="3.40.630.30">
    <property type="match status" value="2"/>
</dbReference>
<dbReference type="InterPro" id="IPR022902">
    <property type="entry name" value="NAcTrfase_Eis"/>
</dbReference>
<evidence type="ECO:0000256" key="2">
    <source>
        <dbReference type="ARBA" id="ARBA00022679"/>
    </source>
</evidence>
<dbReference type="Pfam" id="PF17668">
    <property type="entry name" value="Acetyltransf_17"/>
    <property type="match status" value="1"/>
</dbReference>
<evidence type="ECO:0000256" key="4">
    <source>
        <dbReference type="HAMAP-Rule" id="MF_01812"/>
    </source>
</evidence>
<reference evidence="6 7" key="1">
    <citation type="submission" date="2019-02" db="EMBL/GenBank/DDBJ databases">
        <title>Kribbella capetownensis sp. nov. and Kribbella speibonae sp. nov., isolated from soil.</title>
        <authorList>
            <person name="Curtis S.M."/>
            <person name="Norton I."/>
            <person name="Everest G.J."/>
            <person name="Meyers P.R."/>
        </authorList>
    </citation>
    <scope>NUCLEOTIDE SEQUENCE [LARGE SCALE GENOMIC DNA]</scope>
    <source>
        <strain evidence="6 7">NRRL B-24813</strain>
    </source>
</reference>
<keyword evidence="2 4" id="KW-0808">Transferase</keyword>
<keyword evidence="7" id="KW-1185">Reference proteome</keyword>
<proteinExistence type="inferred from homology"/>
<sequence length="403" mass="44182">MAIEIGRFEGEWGELLELIDVAFSAPWSDAQLEAERKVWEPDRSIVAIDEKQLVGHTAAFSHLMTVPGAQVPMAGVTMVGVRATHRRRGILRDLMRAQLNEIHEAGTEPLAGLTASEAVIYGRFGYGLASDHQEIVVPKPARELRPVAGIDDVRIRYVGVRETLAETAALRNKLATERVGMFEHNDRWQELVVSDNVMVDPSNASALRCVLAERDGELTGFAHYRTKRADKGFVEVRRVHAVDLASHAALWRYLLEPDLLSETRYEALPSDDPLLDLLVDQRAPSPITRDGLWLRFVDLAPALAARTYARDIDVVLEVTDGFLPWNAGKWHLAGGPAGATCESTTRPADLTVDVRDLASVYLGKPSFVRLGAAGLAQEHTAGALGAAAQAFSTSRLPWLDTGF</sequence>
<comment type="caution">
    <text evidence="6">The sequence shown here is derived from an EMBL/GenBank/DDBJ whole genome shotgun (WGS) entry which is preliminary data.</text>
</comment>
<evidence type="ECO:0000313" key="6">
    <source>
        <dbReference type="EMBL" id="TCC64252.1"/>
    </source>
</evidence>
<dbReference type="InterPro" id="IPR025559">
    <property type="entry name" value="Eis_dom"/>
</dbReference>
<dbReference type="PANTHER" id="PTHR37817">
    <property type="entry name" value="N-ACETYLTRANSFERASE EIS"/>
    <property type="match status" value="1"/>
</dbReference>
<dbReference type="Gene3D" id="3.30.1050.10">
    <property type="entry name" value="SCP2 sterol-binding domain"/>
    <property type="match status" value="1"/>
</dbReference>
<dbReference type="HAMAP" id="MF_01812">
    <property type="entry name" value="Eis"/>
    <property type="match status" value="1"/>
</dbReference>
<dbReference type="GO" id="GO:0030649">
    <property type="term" value="P:aminoglycoside antibiotic catabolic process"/>
    <property type="evidence" value="ECO:0007669"/>
    <property type="project" value="TreeGrafter"/>
</dbReference>
<feature type="binding site" evidence="4">
    <location>
        <begin position="87"/>
        <end position="92"/>
    </location>
    <ligand>
        <name>acetyl-CoA</name>
        <dbReference type="ChEBI" id="CHEBI:57288"/>
    </ligand>
</feature>
<dbReference type="Pfam" id="PF13527">
    <property type="entry name" value="Acetyltransf_9"/>
    <property type="match status" value="1"/>
</dbReference>
<accession>A0A4V2MBS6</accession>
<dbReference type="Proteomes" id="UP000291144">
    <property type="component" value="Unassembled WGS sequence"/>
</dbReference>
<dbReference type="InterPro" id="IPR051554">
    <property type="entry name" value="Acetyltransferase_Eis"/>
</dbReference>
<comment type="subunit">
    <text evidence="4">Homohexamer; trimer of dimers.</text>
</comment>
<dbReference type="RefSeq" id="WP_131352757.1">
    <property type="nucleotide sequence ID" value="NZ_SJKB01000002.1"/>
</dbReference>
<feature type="active site" description="Proton donor" evidence="4">
    <location>
        <position position="121"/>
    </location>
</feature>
<feature type="active site" description="Proton acceptor; via carboxylate" evidence="4">
    <location>
        <position position="403"/>
    </location>
</feature>
<dbReference type="EMBL" id="SJKB01000002">
    <property type="protein sequence ID" value="TCC64252.1"/>
    <property type="molecule type" value="Genomic_DNA"/>
</dbReference>
<dbReference type="Pfam" id="PF13530">
    <property type="entry name" value="SCP2_2"/>
    <property type="match status" value="1"/>
</dbReference>
<dbReference type="InterPro" id="IPR000182">
    <property type="entry name" value="GNAT_dom"/>
</dbReference>
<evidence type="ECO:0000259" key="5">
    <source>
        <dbReference type="PROSITE" id="PS51186"/>
    </source>
</evidence>
<evidence type="ECO:0000256" key="1">
    <source>
        <dbReference type="ARBA" id="ARBA00009213"/>
    </source>
</evidence>
<protein>
    <submittedName>
        <fullName evidence="6">GNAT family N-acetyltransferase</fullName>
    </submittedName>
</protein>
<dbReference type="PANTHER" id="PTHR37817:SF1">
    <property type="entry name" value="N-ACETYLTRANSFERASE EIS"/>
    <property type="match status" value="1"/>
</dbReference>
<dbReference type="CDD" id="cd04301">
    <property type="entry name" value="NAT_SF"/>
    <property type="match status" value="1"/>
</dbReference>
<feature type="binding site" evidence="4">
    <location>
        <begin position="116"/>
        <end position="117"/>
    </location>
    <ligand>
        <name>acetyl-CoA</name>
        <dbReference type="ChEBI" id="CHEBI:57288"/>
    </ligand>
</feature>
<gene>
    <name evidence="6" type="ORF">E0H73_07505</name>
</gene>
<organism evidence="6 7">
    <name type="scientific">Kribbella pittospori</name>
    <dbReference type="NCBI Taxonomy" id="722689"/>
    <lineage>
        <taxon>Bacteria</taxon>
        <taxon>Bacillati</taxon>
        <taxon>Actinomycetota</taxon>
        <taxon>Actinomycetes</taxon>
        <taxon>Propionibacteriales</taxon>
        <taxon>Kribbellaceae</taxon>
        <taxon>Kribbella</taxon>
    </lineage>
</organism>
<dbReference type="AlphaFoldDB" id="A0A4V2MBS6"/>
<dbReference type="InterPro" id="IPR041380">
    <property type="entry name" value="Acetyltransf_17"/>
</dbReference>
<dbReference type="NCBIfam" id="NF002367">
    <property type="entry name" value="PRK01346.1-4"/>
    <property type="match status" value="1"/>
</dbReference>
<dbReference type="OrthoDB" id="8399956at2"/>